<evidence type="ECO:0000256" key="2">
    <source>
        <dbReference type="ARBA" id="ARBA00006177"/>
    </source>
</evidence>
<evidence type="ECO:0000256" key="3">
    <source>
        <dbReference type="ARBA" id="ARBA00022723"/>
    </source>
</evidence>
<keyword evidence="7" id="KW-0175">Coiled coil</keyword>
<keyword evidence="10" id="KW-0539">Nucleus</keyword>
<dbReference type="GeneID" id="114338710"/>
<feature type="region of interest" description="Disordered" evidence="13">
    <location>
        <begin position="452"/>
        <end position="481"/>
    </location>
</feature>
<feature type="region of interest" description="Disordered" evidence="13">
    <location>
        <begin position="269"/>
        <end position="298"/>
    </location>
</feature>
<comment type="similarity">
    <text evidence="2">Belongs to the THAP1 family.</text>
</comment>
<evidence type="ECO:0000256" key="11">
    <source>
        <dbReference type="ARBA" id="ARBA00023306"/>
    </source>
</evidence>
<dbReference type="RefSeq" id="XP_050500031.1">
    <property type="nucleotide sequence ID" value="XM_050644074.1"/>
</dbReference>
<keyword evidence="8 12" id="KW-0238">DNA-binding</keyword>
<evidence type="ECO:0000256" key="6">
    <source>
        <dbReference type="ARBA" id="ARBA00023015"/>
    </source>
</evidence>
<comment type="subcellular location">
    <subcellularLocation>
        <location evidence="1">Nucleus</location>
        <location evidence="1">Nucleoplasm</location>
    </subcellularLocation>
</comment>
<dbReference type="Gene3D" id="6.20.210.20">
    <property type="entry name" value="THAP domain"/>
    <property type="match status" value="1"/>
</dbReference>
<accession>A0ABM5JQ22</accession>
<evidence type="ECO:0000256" key="10">
    <source>
        <dbReference type="ARBA" id="ARBA00023242"/>
    </source>
</evidence>
<dbReference type="Proteomes" id="UP001652700">
    <property type="component" value="Unplaced"/>
</dbReference>
<evidence type="ECO:0000256" key="5">
    <source>
        <dbReference type="ARBA" id="ARBA00022833"/>
    </source>
</evidence>
<reference evidence="15" key="1">
    <citation type="submission" date="2025-05" db="UniProtKB">
        <authorList>
            <consortium name="EnsemblMetazoa"/>
        </authorList>
    </citation>
    <scope>IDENTIFICATION</scope>
</reference>
<keyword evidence="11" id="KW-0131">Cell cycle</keyword>
<protein>
    <recommendedName>
        <fullName evidence="14">THAP-type domain-containing protein</fullName>
    </recommendedName>
</protein>
<dbReference type="EnsemblMetazoa" id="XM_050644072.1">
    <property type="protein sequence ID" value="XP_050500029.1"/>
    <property type="gene ID" value="LOC114338710"/>
</dbReference>
<organism evidence="15 16">
    <name type="scientific">Diabrotica virgifera virgifera</name>
    <name type="common">western corn rootworm</name>
    <dbReference type="NCBI Taxonomy" id="50390"/>
    <lineage>
        <taxon>Eukaryota</taxon>
        <taxon>Metazoa</taxon>
        <taxon>Ecdysozoa</taxon>
        <taxon>Arthropoda</taxon>
        <taxon>Hexapoda</taxon>
        <taxon>Insecta</taxon>
        <taxon>Pterygota</taxon>
        <taxon>Neoptera</taxon>
        <taxon>Endopterygota</taxon>
        <taxon>Coleoptera</taxon>
        <taxon>Polyphaga</taxon>
        <taxon>Cucujiformia</taxon>
        <taxon>Chrysomeloidea</taxon>
        <taxon>Chrysomelidae</taxon>
        <taxon>Galerucinae</taxon>
        <taxon>Diabroticina</taxon>
        <taxon>Diabroticites</taxon>
        <taxon>Diabrotica</taxon>
    </lineage>
</organism>
<dbReference type="Pfam" id="PF12017">
    <property type="entry name" value="Tnp_P_element"/>
    <property type="match status" value="1"/>
</dbReference>
<feature type="compositionally biased region" description="Polar residues" evidence="13">
    <location>
        <begin position="453"/>
        <end position="481"/>
    </location>
</feature>
<evidence type="ECO:0000256" key="8">
    <source>
        <dbReference type="ARBA" id="ARBA00023125"/>
    </source>
</evidence>
<evidence type="ECO:0000256" key="13">
    <source>
        <dbReference type="SAM" id="MobiDB-lite"/>
    </source>
</evidence>
<keyword evidence="16" id="KW-1185">Reference proteome</keyword>
<keyword evidence="4 12" id="KW-0863">Zinc-finger</keyword>
<evidence type="ECO:0000256" key="12">
    <source>
        <dbReference type="PROSITE-ProRule" id="PRU00309"/>
    </source>
</evidence>
<dbReference type="InterPro" id="IPR038441">
    <property type="entry name" value="THAP_Znf_sf"/>
</dbReference>
<keyword evidence="9" id="KW-0804">Transcription</keyword>
<name>A0ABM5JQ22_DIAVI</name>
<keyword evidence="3" id="KW-0479">Metal-binding</keyword>
<dbReference type="EnsemblMetazoa" id="XM_050644074.1">
    <property type="protein sequence ID" value="XP_050500031.1"/>
    <property type="gene ID" value="LOC114338710"/>
</dbReference>
<dbReference type="RefSeq" id="XP_050500030.1">
    <property type="nucleotide sequence ID" value="XM_050644073.1"/>
</dbReference>
<dbReference type="InterPro" id="IPR006612">
    <property type="entry name" value="THAP_Znf"/>
</dbReference>
<feature type="compositionally biased region" description="Polar residues" evidence="13">
    <location>
        <begin position="270"/>
        <end position="298"/>
    </location>
</feature>
<dbReference type="PANTHER" id="PTHR46600">
    <property type="entry name" value="THAP DOMAIN-CONTAINING"/>
    <property type="match status" value="1"/>
</dbReference>
<dbReference type="InterPro" id="IPR026516">
    <property type="entry name" value="THAP1/10"/>
</dbReference>
<keyword evidence="5" id="KW-0862">Zinc</keyword>
<evidence type="ECO:0000256" key="4">
    <source>
        <dbReference type="ARBA" id="ARBA00022771"/>
    </source>
</evidence>
<dbReference type="InterPro" id="IPR021896">
    <property type="entry name" value="THAP9-like_HTH"/>
</dbReference>
<evidence type="ECO:0000259" key="14">
    <source>
        <dbReference type="PROSITE" id="PS50950"/>
    </source>
</evidence>
<evidence type="ECO:0000313" key="16">
    <source>
        <dbReference type="Proteomes" id="UP001652700"/>
    </source>
</evidence>
<dbReference type="SMART" id="SM00692">
    <property type="entry name" value="DM3"/>
    <property type="match status" value="1"/>
</dbReference>
<proteinExistence type="inferred from homology"/>
<dbReference type="Pfam" id="PF05485">
    <property type="entry name" value="THAP"/>
    <property type="match status" value="1"/>
</dbReference>
<dbReference type="RefSeq" id="XP_050500029.1">
    <property type="nucleotide sequence ID" value="XM_050644072.1"/>
</dbReference>
<keyword evidence="6" id="KW-0805">Transcription regulation</keyword>
<sequence>MVESCSAVKCYNRRNKNEKMKFHRFPTDPNRRKLWLNAVRRVNFIPSKTTVICEKHFTSEDYELNVYGNRMLKKSAVPSVFEFHGHIKKEHKQQGILKRKQYEELTSEETEKILNITETEVIEAPENCSCADDGNILPAGPSNIARNPGVLQSSEPSSANRTNNFRPNNRLQVQIGQNFANICKRSKREPVYVGETEVIEAPENCSHAIDENILPAGSSNIAQNPEVLQSSEPSSTNICKREPVYVGETEVIEAPENCSLADYGNILSAGPSNRAQNPGVLQSSEPSSANRTNNFRPNNRLQVQIGQNFANICKRSKREPVYVRETEVIEAPENCSCAIDENILPAGSSNIAQNPRVLQSSEPSSTNICKREPVYVGETEVIEAPENCSHAIDENILPAGSSNIAQNPEVLQSSEPSSTNICKREPVYVGETEVIEAPENCSLADYGNILSAGPSNRAQNPGVLQSSEPSSANRTNNFRPNNRLQVQIGQNFANICKRSKREPVYVGETEVIEAPENCSCAIDENILLAGSSNIAQNPRVLQSSEPSSTNICKRPRREPVYVGETEVIEAPENCSHVDDGNILPAGPSNIAQNPGVLQSSEPSSTNICKRSKREPVYIGETEVIEAAENCSSAIDENILSAGSSNITQNPGVLQSSEPSSTDICKRPRREPVYVGETEVIEAPENCSHVDDGNILPAGPSNIAQNPGVLQSSEPSSTNICKRSKRQPVYFGDFKLSDLDNTQFRMRFWKVAQETVDKYRKLIKYNQCQIRRQGKKIKSLKILLDELLKEKKISAAQSLVLKENLSETQKHLIFGHLKKGKSNEYSPELRCFALTLHSYSSSAYNYVRKMYGKTVLPHPRTLSKWHSVVDGTPAYSAEALLN</sequence>
<evidence type="ECO:0000256" key="7">
    <source>
        <dbReference type="ARBA" id="ARBA00023054"/>
    </source>
</evidence>
<evidence type="ECO:0000313" key="15">
    <source>
        <dbReference type="EnsemblMetazoa" id="XP_050500031.1"/>
    </source>
</evidence>
<dbReference type="SUPFAM" id="SSF57716">
    <property type="entry name" value="Glucocorticoid receptor-like (DNA-binding domain)"/>
    <property type="match status" value="1"/>
</dbReference>
<evidence type="ECO:0000256" key="1">
    <source>
        <dbReference type="ARBA" id="ARBA00004642"/>
    </source>
</evidence>
<evidence type="ECO:0000256" key="9">
    <source>
        <dbReference type="ARBA" id="ARBA00023163"/>
    </source>
</evidence>
<feature type="domain" description="THAP-type" evidence="14">
    <location>
        <begin position="1"/>
        <end position="81"/>
    </location>
</feature>
<dbReference type="PANTHER" id="PTHR46600:SF1">
    <property type="entry name" value="THAP DOMAIN-CONTAINING PROTEIN 1"/>
    <property type="match status" value="1"/>
</dbReference>
<dbReference type="SMART" id="SM00980">
    <property type="entry name" value="THAP"/>
    <property type="match status" value="1"/>
</dbReference>
<dbReference type="PROSITE" id="PS50950">
    <property type="entry name" value="ZF_THAP"/>
    <property type="match status" value="1"/>
</dbReference>
<dbReference type="EnsemblMetazoa" id="XM_050644073.1">
    <property type="protein sequence ID" value="XP_050500030.1"/>
    <property type="gene ID" value="LOC114338710"/>
</dbReference>